<organism evidence="4 5">
    <name type="scientific">Kocuria tytonis</name>
    <dbReference type="NCBI Taxonomy" id="2054280"/>
    <lineage>
        <taxon>Bacteria</taxon>
        <taxon>Bacillati</taxon>
        <taxon>Actinomycetota</taxon>
        <taxon>Actinomycetes</taxon>
        <taxon>Micrococcales</taxon>
        <taxon>Micrococcaceae</taxon>
        <taxon>Kocuria</taxon>
    </lineage>
</organism>
<evidence type="ECO:0000313" key="4">
    <source>
        <dbReference type="EMBL" id="RKQ34939.1"/>
    </source>
</evidence>
<sequence>MTHDPTSTGQGPGTRPGPAGSPRVPYGAGGHRGVGDDAAGHASGAWNGPSPEQAGTDDPLALANQLCFSLSVASRMVVQAYRPVLEPLGLTHPQYLVMLALWGFQPRTVKDLGAQLMQDSATLSPLLKRLEARGFITRERDPRNERALAVSLTEKGMELREQAMEVPARMMDRLDVTRDQVHLLNEGMHRLISAAQALDPDPEQSPPQDPRDA</sequence>
<reference evidence="4 5" key="1">
    <citation type="submission" date="2018-10" db="EMBL/GenBank/DDBJ databases">
        <title>Kocuria tytouropygialis sp. nov., isolated from the uropygial gland of an American barn owl (Tyto furcata).</title>
        <authorList>
            <person name="Braun M.S."/>
            <person name="Wang E."/>
            <person name="Zimmermann S."/>
            <person name="Wagner H."/>
            <person name="Wink M."/>
        </authorList>
    </citation>
    <scope>NUCLEOTIDE SEQUENCE [LARGE SCALE GENOMIC DNA]</scope>
    <source>
        <strain evidence="4 5">442</strain>
    </source>
</reference>
<keyword evidence="5" id="KW-1185">Reference proteome</keyword>
<feature type="domain" description="HTH marR-type" evidence="3">
    <location>
        <begin position="63"/>
        <end position="193"/>
    </location>
</feature>
<dbReference type="OrthoDB" id="9806864at2"/>
<dbReference type="RefSeq" id="WP_121030759.1">
    <property type="nucleotide sequence ID" value="NZ_PNJG02000002.1"/>
</dbReference>
<accession>A0A495A5E4</accession>
<dbReference type="Gene3D" id="1.10.10.10">
    <property type="entry name" value="Winged helix-like DNA-binding domain superfamily/Winged helix DNA-binding domain"/>
    <property type="match status" value="1"/>
</dbReference>
<comment type="caution">
    <text evidence="4">The sequence shown here is derived from an EMBL/GenBank/DDBJ whole genome shotgun (WGS) entry which is preliminary data.</text>
</comment>
<dbReference type="GO" id="GO:0006950">
    <property type="term" value="P:response to stress"/>
    <property type="evidence" value="ECO:0007669"/>
    <property type="project" value="TreeGrafter"/>
</dbReference>
<proteinExistence type="predicted"/>
<dbReference type="GO" id="GO:0003700">
    <property type="term" value="F:DNA-binding transcription factor activity"/>
    <property type="evidence" value="ECO:0007669"/>
    <property type="project" value="InterPro"/>
</dbReference>
<evidence type="ECO:0000256" key="1">
    <source>
        <dbReference type="ARBA" id="ARBA00004496"/>
    </source>
</evidence>
<dbReference type="SUPFAM" id="SSF46785">
    <property type="entry name" value="Winged helix' DNA-binding domain"/>
    <property type="match status" value="1"/>
</dbReference>
<dbReference type="Proteomes" id="UP000249516">
    <property type="component" value="Unassembled WGS sequence"/>
</dbReference>
<feature type="compositionally biased region" description="Pro residues" evidence="2">
    <location>
        <begin position="203"/>
        <end position="213"/>
    </location>
</feature>
<evidence type="ECO:0000313" key="5">
    <source>
        <dbReference type="Proteomes" id="UP000249516"/>
    </source>
</evidence>
<evidence type="ECO:0000256" key="2">
    <source>
        <dbReference type="SAM" id="MobiDB-lite"/>
    </source>
</evidence>
<dbReference type="InterPro" id="IPR000835">
    <property type="entry name" value="HTH_MarR-typ"/>
</dbReference>
<gene>
    <name evidence="4" type="ORF">C1C97_006540</name>
</gene>
<name>A0A495A5E4_9MICC</name>
<dbReference type="InterPro" id="IPR039422">
    <property type="entry name" value="MarR/SlyA-like"/>
</dbReference>
<dbReference type="SMART" id="SM00347">
    <property type="entry name" value="HTH_MARR"/>
    <property type="match status" value="1"/>
</dbReference>
<feature type="region of interest" description="Disordered" evidence="2">
    <location>
        <begin position="192"/>
        <end position="213"/>
    </location>
</feature>
<dbReference type="InterPro" id="IPR036388">
    <property type="entry name" value="WH-like_DNA-bd_sf"/>
</dbReference>
<evidence type="ECO:0000259" key="3">
    <source>
        <dbReference type="PROSITE" id="PS50995"/>
    </source>
</evidence>
<dbReference type="GO" id="GO:0005737">
    <property type="term" value="C:cytoplasm"/>
    <property type="evidence" value="ECO:0007669"/>
    <property type="project" value="UniProtKB-SubCell"/>
</dbReference>
<dbReference type="Pfam" id="PF01047">
    <property type="entry name" value="MarR"/>
    <property type="match status" value="1"/>
</dbReference>
<dbReference type="AlphaFoldDB" id="A0A495A5E4"/>
<feature type="region of interest" description="Disordered" evidence="2">
    <location>
        <begin position="1"/>
        <end position="58"/>
    </location>
</feature>
<protein>
    <submittedName>
        <fullName evidence="4">MarR family transcriptional regulator</fullName>
    </submittedName>
</protein>
<dbReference type="PANTHER" id="PTHR33164:SF5">
    <property type="entry name" value="ORGANIC HYDROPEROXIDE RESISTANCE TRANSCRIPTIONAL REGULATOR"/>
    <property type="match status" value="1"/>
</dbReference>
<dbReference type="EMBL" id="PNJG02000002">
    <property type="protein sequence ID" value="RKQ34939.1"/>
    <property type="molecule type" value="Genomic_DNA"/>
</dbReference>
<dbReference type="PROSITE" id="PS50995">
    <property type="entry name" value="HTH_MARR_2"/>
    <property type="match status" value="1"/>
</dbReference>
<dbReference type="PANTHER" id="PTHR33164">
    <property type="entry name" value="TRANSCRIPTIONAL REGULATOR, MARR FAMILY"/>
    <property type="match status" value="1"/>
</dbReference>
<dbReference type="InterPro" id="IPR036390">
    <property type="entry name" value="WH_DNA-bd_sf"/>
</dbReference>
<comment type="subcellular location">
    <subcellularLocation>
        <location evidence="1">Cytoplasm</location>
    </subcellularLocation>
</comment>